<reference evidence="3 4" key="1">
    <citation type="submission" date="2014-09" db="EMBL/GenBank/DDBJ databases">
        <title>Whole genome shotgun sequence of Escherichia vulneris NBRC 102420.</title>
        <authorList>
            <person name="Yoshida Y."/>
            <person name="Hosoyama A."/>
            <person name="Tsuchikane K."/>
            <person name="Ohji S."/>
            <person name="Ichikawa N."/>
            <person name="Kimura A."/>
            <person name="Yamazoe A."/>
            <person name="Ezaki T."/>
            <person name="Fujita N."/>
        </authorList>
    </citation>
    <scope>NUCLEOTIDE SEQUENCE [LARGE SCALE GENOMIC DNA]</scope>
    <source>
        <strain evidence="3 4">NBRC 102420</strain>
    </source>
</reference>
<evidence type="ECO:0000313" key="3">
    <source>
        <dbReference type="EMBL" id="GAL60379.1"/>
    </source>
</evidence>
<dbReference type="RefSeq" id="WP_042395738.1">
    <property type="nucleotide sequence ID" value="NZ_BBMZ01000037.1"/>
</dbReference>
<dbReference type="STRING" id="1115515.EV102420_37_00180"/>
<dbReference type="Proteomes" id="UP000029462">
    <property type="component" value="Unassembled WGS sequence"/>
</dbReference>
<keyword evidence="4" id="KW-1185">Reference proteome</keyword>
<dbReference type="EMBL" id="BBMZ01000037">
    <property type="protein sequence ID" value="GAL60379.1"/>
    <property type="molecule type" value="Genomic_DNA"/>
</dbReference>
<evidence type="ECO:0000256" key="1">
    <source>
        <dbReference type="SAM" id="MobiDB-lite"/>
    </source>
</evidence>
<dbReference type="Pfam" id="PF20356">
    <property type="entry name" value="DUF6651"/>
    <property type="match status" value="1"/>
</dbReference>
<dbReference type="eggNOG" id="ENOG502Z8VY">
    <property type="taxonomic scope" value="Bacteria"/>
</dbReference>
<evidence type="ECO:0000259" key="2">
    <source>
        <dbReference type="Pfam" id="PF20356"/>
    </source>
</evidence>
<evidence type="ECO:0000313" key="4">
    <source>
        <dbReference type="Proteomes" id="UP000029462"/>
    </source>
</evidence>
<protein>
    <recommendedName>
        <fullName evidence="2">DUF6651 domain-containing protein</fullName>
    </recommendedName>
</protein>
<feature type="region of interest" description="Disordered" evidence="1">
    <location>
        <begin position="202"/>
        <end position="226"/>
    </location>
</feature>
<name>A0A090VAL4_PSEVU</name>
<dbReference type="OrthoDB" id="5465243at2"/>
<sequence length="250" mass="26927">MKLKLDANGNVVVENGMPVYVHDDGKEIPFDAVAAMTKITSLNGEAKTHREAKEAAEANLAKFAGITDPTKALEALDMMTKIDQKKLIDAGAVDQVKAEITKVFQQQLDEANGKTRELETQLYDEMIGGRFGGSKFISEKMAIPTEFVRSYFGQNFKIEGGKVVAYDGEGNKVFSRTKPGEVASFDEALESLVESHPQKDYILKASGNSGGGSHQSQHQAGQKTMKRAAFDALPPAEQQAAIGGGTSIVD</sequence>
<dbReference type="AlphaFoldDB" id="A0A090VAL4"/>
<dbReference type="InterPro" id="IPR046593">
    <property type="entry name" value="DUF6651"/>
</dbReference>
<gene>
    <name evidence="3" type="ORF">EV102420_37_00180</name>
</gene>
<feature type="domain" description="DUF6651" evidence="2">
    <location>
        <begin position="110"/>
        <end position="222"/>
    </location>
</feature>
<comment type="caution">
    <text evidence="3">The sequence shown here is derived from an EMBL/GenBank/DDBJ whole genome shotgun (WGS) entry which is preliminary data.</text>
</comment>
<organism evidence="3 4">
    <name type="scientific">Pseudescherichia vulneris NBRC 102420</name>
    <dbReference type="NCBI Taxonomy" id="1115515"/>
    <lineage>
        <taxon>Bacteria</taxon>
        <taxon>Pseudomonadati</taxon>
        <taxon>Pseudomonadota</taxon>
        <taxon>Gammaproteobacteria</taxon>
        <taxon>Enterobacterales</taxon>
        <taxon>Enterobacteriaceae</taxon>
        <taxon>Pseudescherichia</taxon>
    </lineage>
</organism>
<accession>A0A090VAL4</accession>
<proteinExistence type="predicted"/>